<evidence type="ECO:0000256" key="4">
    <source>
        <dbReference type="ARBA" id="ARBA00022777"/>
    </source>
</evidence>
<dbReference type="Pfam" id="PF01636">
    <property type="entry name" value="APH"/>
    <property type="match status" value="1"/>
</dbReference>
<evidence type="ECO:0000256" key="3">
    <source>
        <dbReference type="ARBA" id="ARBA00022679"/>
    </source>
</evidence>
<dbReference type="InterPro" id="IPR050249">
    <property type="entry name" value="Pseudomonas-type_ThrB"/>
</dbReference>
<dbReference type="PANTHER" id="PTHR21064">
    <property type="entry name" value="AMINOGLYCOSIDE PHOSPHOTRANSFERASE DOMAIN-CONTAINING PROTEIN-RELATED"/>
    <property type="match status" value="1"/>
</dbReference>
<keyword evidence="2" id="KW-0963">Cytoplasm</keyword>
<evidence type="ECO:0000313" key="11">
    <source>
        <dbReference type="Proteomes" id="UP001607157"/>
    </source>
</evidence>
<dbReference type="SUPFAM" id="SSF56112">
    <property type="entry name" value="Protein kinase-like (PK-like)"/>
    <property type="match status" value="1"/>
</dbReference>
<keyword evidence="3" id="KW-0808">Transferase</keyword>
<evidence type="ECO:0000256" key="6">
    <source>
        <dbReference type="ARBA" id="ARBA00037368"/>
    </source>
</evidence>
<keyword evidence="11" id="KW-1185">Reference proteome</keyword>
<evidence type="ECO:0000256" key="2">
    <source>
        <dbReference type="ARBA" id="ARBA00022490"/>
    </source>
</evidence>
<evidence type="ECO:0000256" key="7">
    <source>
        <dbReference type="ARBA" id="ARBA00038873"/>
    </source>
</evidence>
<proteinExistence type="predicted"/>
<accession>A0ABW7I9A1</accession>
<comment type="subcellular location">
    <subcellularLocation>
        <location evidence="1">Cytoplasm</location>
    </subcellularLocation>
</comment>
<evidence type="ECO:0000256" key="5">
    <source>
        <dbReference type="ARBA" id="ARBA00036820"/>
    </source>
</evidence>
<gene>
    <name evidence="10" type="ORF">ACGRVM_11370</name>
</gene>
<dbReference type="EMBL" id="JBIHMM010000003">
    <property type="protein sequence ID" value="MFH0254494.1"/>
    <property type="molecule type" value="Genomic_DNA"/>
</dbReference>
<keyword evidence="4" id="KW-0418">Kinase</keyword>
<evidence type="ECO:0000313" key="10">
    <source>
        <dbReference type="EMBL" id="MFH0254494.1"/>
    </source>
</evidence>
<dbReference type="RefSeq" id="WP_377171705.1">
    <property type="nucleotide sequence ID" value="NZ_JBHTJC010000003.1"/>
</dbReference>
<dbReference type="PANTHER" id="PTHR21064:SF1">
    <property type="entry name" value="HYDROXYLYSINE KINASE"/>
    <property type="match status" value="1"/>
</dbReference>
<feature type="domain" description="Aminoglycoside phosphotransferase" evidence="9">
    <location>
        <begin position="50"/>
        <end position="291"/>
    </location>
</feature>
<name>A0ABW7I9A1_9RHOB</name>
<evidence type="ECO:0000256" key="8">
    <source>
        <dbReference type="ARBA" id="ARBA00040505"/>
    </source>
</evidence>
<evidence type="ECO:0000256" key="1">
    <source>
        <dbReference type="ARBA" id="ARBA00004496"/>
    </source>
</evidence>
<sequence>MSVPAGLPALSAPSKAAPAVVDLLSHDAPEVSLDLAADLARDFYGISGSITPLSAEKDANFHIRLETGGEALLKVTNAVEDRGVTDMQTAALLHLAAVDPDLPVQRIHQTLEGAPAAIITGPTGDAHVVRLMSFLRGTVLSGADPAPDLYPTLGALLARLTLGLRGFFHPAAGHVLQWDIKQAHRLRPMLDAIEDGELRARLTALLDRFDAEIAPRLAALRAQVVHNDFNPHNLLVDGPNATMATGIIDFGDMVHTPVACDLAVACSYQVLDGPDPMARVGRLLEGYTRLMPLEAEEIALLPDLMRLRHATTLTIGAWRARRYPANAPYILRNAAASRIGLDAIDRMGISAAQDALRAAIERANP</sequence>
<dbReference type="EC" id="2.7.1.81" evidence="7"/>
<dbReference type="InterPro" id="IPR002575">
    <property type="entry name" value="Aminoglycoside_PTrfase"/>
</dbReference>
<evidence type="ECO:0000259" key="9">
    <source>
        <dbReference type="Pfam" id="PF01636"/>
    </source>
</evidence>
<comment type="catalytic activity">
    <reaction evidence="5">
        <text>(5R)-5-hydroxy-L-lysine + GTP = (5R)-5-phosphooxy-L-lysine + GDP + H(+)</text>
        <dbReference type="Rhea" id="RHEA:19049"/>
        <dbReference type="ChEBI" id="CHEBI:15378"/>
        <dbReference type="ChEBI" id="CHEBI:37565"/>
        <dbReference type="ChEBI" id="CHEBI:57882"/>
        <dbReference type="ChEBI" id="CHEBI:58189"/>
        <dbReference type="ChEBI" id="CHEBI:58357"/>
        <dbReference type="EC" id="2.7.1.81"/>
    </reaction>
</comment>
<dbReference type="Gene3D" id="3.90.1200.10">
    <property type="match status" value="1"/>
</dbReference>
<organism evidence="10 11">
    <name type="scientific">Roseovarius aquimarinus</name>
    <dbReference type="NCBI Taxonomy" id="1229156"/>
    <lineage>
        <taxon>Bacteria</taxon>
        <taxon>Pseudomonadati</taxon>
        <taxon>Pseudomonadota</taxon>
        <taxon>Alphaproteobacteria</taxon>
        <taxon>Rhodobacterales</taxon>
        <taxon>Roseobacteraceae</taxon>
        <taxon>Roseovarius</taxon>
    </lineage>
</organism>
<dbReference type="InterPro" id="IPR011009">
    <property type="entry name" value="Kinase-like_dom_sf"/>
</dbReference>
<comment type="function">
    <text evidence="6">Catalyzes the GTP-dependent phosphorylation of 5-hydroxy-L-lysine.</text>
</comment>
<reference evidence="10 11" key="1">
    <citation type="submission" date="2024-10" db="EMBL/GenBank/DDBJ databases">
        <authorList>
            <person name="Yang X.-N."/>
        </authorList>
    </citation>
    <scope>NUCLEOTIDE SEQUENCE [LARGE SCALE GENOMIC DNA]</scope>
    <source>
        <strain evidence="10 11">CAU 1059</strain>
    </source>
</reference>
<protein>
    <recommendedName>
        <fullName evidence="8">Hydroxylysine kinase</fullName>
        <ecNumber evidence="7">2.7.1.81</ecNumber>
    </recommendedName>
</protein>
<comment type="caution">
    <text evidence="10">The sequence shown here is derived from an EMBL/GenBank/DDBJ whole genome shotgun (WGS) entry which is preliminary data.</text>
</comment>
<dbReference type="Proteomes" id="UP001607157">
    <property type="component" value="Unassembled WGS sequence"/>
</dbReference>